<protein>
    <submittedName>
        <fullName evidence="1">Uncharacterized protein</fullName>
    </submittedName>
</protein>
<dbReference type="GeneID" id="303559058"/>
<evidence type="ECO:0000313" key="2">
    <source>
        <dbReference type="EMBL" id="USS02399.1"/>
    </source>
</evidence>
<dbReference type="EMBL" id="CP099799">
    <property type="protein sequence ID" value="USS02399.1"/>
    <property type="molecule type" value="Genomic_DNA"/>
</dbReference>
<dbReference type="AlphaFoldDB" id="A0A9N7JJB0"/>
<evidence type="ECO:0000313" key="3">
    <source>
        <dbReference type="Proteomes" id="UP000280586"/>
    </source>
</evidence>
<dbReference type="KEGG" id="csep:CP523_00020"/>
<sequence>MSLNEKYLEEKIKHLKKAIEIVGGNNLLENKFSNSEELLKYIVESAFKEEKIEFEVENKKFTIKALMEIKVQYEKHLIRSRSKVIQGITYKIKKYNTSLDSLVRKYKKSNNINEYNEIKNQIIKTYRMDINLYILKEINELIINDIRIADEIDFYGPYLSEKREQLIINIMRNIGVN</sequence>
<organism evidence="1 3">
    <name type="scientific">Clostridium septicum</name>
    <dbReference type="NCBI Taxonomy" id="1504"/>
    <lineage>
        <taxon>Bacteria</taxon>
        <taxon>Bacillati</taxon>
        <taxon>Bacillota</taxon>
        <taxon>Clostridia</taxon>
        <taxon>Eubacteriales</taxon>
        <taxon>Clostridiaceae</taxon>
        <taxon>Clostridium</taxon>
    </lineage>
</organism>
<keyword evidence="4" id="KW-1185">Reference proteome</keyword>
<evidence type="ECO:0000313" key="4">
    <source>
        <dbReference type="Proteomes" id="UP001055437"/>
    </source>
</evidence>
<name>A0A9N7JJB0_CLOSE</name>
<dbReference type="RefSeq" id="WP_120140381.1">
    <property type="nucleotide sequence ID" value="NZ_CP023671.1"/>
</dbReference>
<dbReference type="EMBL" id="CP023671">
    <property type="protein sequence ID" value="AYE32946.1"/>
    <property type="molecule type" value="Genomic_DNA"/>
</dbReference>
<gene>
    <name evidence="1" type="ORF">CP523_00020</name>
    <name evidence="2" type="ORF">NH397_08300</name>
</gene>
<evidence type="ECO:0000313" key="1">
    <source>
        <dbReference type="EMBL" id="AYE32946.1"/>
    </source>
</evidence>
<dbReference type="Proteomes" id="UP001055437">
    <property type="component" value="Chromosome"/>
</dbReference>
<reference evidence="2" key="2">
    <citation type="submission" date="2022-06" db="EMBL/GenBank/DDBJ databases">
        <authorList>
            <person name="Holder M.E."/>
            <person name="Ajami N.J."/>
            <person name="Petrosino J.F."/>
        </authorList>
    </citation>
    <scope>NUCLEOTIDE SEQUENCE</scope>
    <source>
        <strain evidence="2">RMA 8861</strain>
    </source>
</reference>
<accession>A0A9N7JJB0</accession>
<dbReference type="Proteomes" id="UP000280586">
    <property type="component" value="Chromosome"/>
</dbReference>
<reference evidence="1 3" key="1">
    <citation type="submission" date="2017-09" db="EMBL/GenBank/DDBJ databases">
        <authorList>
            <person name="Thomas P."/>
            <person name="Seyboldt C."/>
        </authorList>
    </citation>
    <scope>NUCLEOTIDE SEQUENCE [LARGE SCALE GENOMIC DNA]</scope>
    <source>
        <strain evidence="1 3">DSM 7534</strain>
    </source>
</reference>
<proteinExistence type="predicted"/>